<comment type="similarity">
    <text evidence="2">Belongs to the histidine acid phosphatase family.</text>
</comment>
<keyword evidence="7" id="KW-0325">Glycoprotein</keyword>
<sequence length="441" mass="50892">MYIIQLIIAAAVVLSVTSDKLLLLQAIWRHGDRAPIKTCKGFPIKMQHWPQGKGELTTQGMAQHVKLGKIIYNRYVNSLKFLNSYYDSRQIYVRSTDVNRTLMSAVSNFVGFYNNPSESDRLGIDFPNITEWPHGFVAVPIHTVDNRTDYGVLKELEAVCKESLTFDDVWYCVDTFYCEKVHSFKIPVSDVLYDQLEQLYYVIENYKSGLDLQPYEGIDFKYEIGKIRGGSILWSMLRHFDLKLHCLKPENHRSSNCTWMKELKYYAYSAVSECFILQILKGSLQLGDTRHDTTLAALLCTLNAKQKILKENIYPEYSAAIFFELWNTTNGPRLKVYYHRNFTEEQLEDITELLDHCSENMDSDGFCDYEGFRNGGIVYYPGNKNKLCQDTKSKQTSFNPDEFETKATAKVVIGLTSFLSLLLQILAFWKSLLFSLKIRSS</sequence>
<protein>
    <recommendedName>
        <fullName evidence="3">acid phosphatase</fullName>
        <ecNumber evidence="3">3.1.3.2</ecNumber>
    </recommendedName>
</protein>
<dbReference type="PANTHER" id="PTHR11567">
    <property type="entry name" value="ACID PHOSPHATASE-RELATED"/>
    <property type="match status" value="1"/>
</dbReference>
<evidence type="ECO:0000256" key="6">
    <source>
        <dbReference type="ARBA" id="ARBA00023157"/>
    </source>
</evidence>
<proteinExistence type="inferred from homology"/>
<dbReference type="InterPro" id="IPR033379">
    <property type="entry name" value="Acid_Pase_AS"/>
</dbReference>
<keyword evidence="8" id="KW-0812">Transmembrane</keyword>
<keyword evidence="4" id="KW-0732">Signal</keyword>
<dbReference type="WBParaSite" id="sdigi.contig23.g1930.t1">
    <property type="protein sequence ID" value="sdigi.contig23.g1930.t1"/>
    <property type="gene ID" value="sdigi.contig23.g1930"/>
</dbReference>
<evidence type="ECO:0000256" key="4">
    <source>
        <dbReference type="ARBA" id="ARBA00022729"/>
    </source>
</evidence>
<evidence type="ECO:0000256" key="1">
    <source>
        <dbReference type="ARBA" id="ARBA00000032"/>
    </source>
</evidence>
<keyword evidence="5" id="KW-0378">Hydrolase</keyword>
<comment type="catalytic activity">
    <reaction evidence="1">
        <text>a phosphate monoester + H2O = an alcohol + phosphate</text>
        <dbReference type="Rhea" id="RHEA:15017"/>
        <dbReference type="ChEBI" id="CHEBI:15377"/>
        <dbReference type="ChEBI" id="CHEBI:30879"/>
        <dbReference type="ChEBI" id="CHEBI:43474"/>
        <dbReference type="ChEBI" id="CHEBI:67140"/>
        <dbReference type="EC" id="3.1.3.2"/>
    </reaction>
</comment>
<evidence type="ECO:0000256" key="8">
    <source>
        <dbReference type="SAM" id="Phobius"/>
    </source>
</evidence>
<evidence type="ECO:0000256" key="2">
    <source>
        <dbReference type="ARBA" id="ARBA00005375"/>
    </source>
</evidence>
<evidence type="ECO:0000313" key="9">
    <source>
        <dbReference type="Proteomes" id="UP000887581"/>
    </source>
</evidence>
<keyword evidence="9" id="KW-1185">Reference proteome</keyword>
<dbReference type="AlphaFoldDB" id="A0A915PKU1"/>
<keyword evidence="8" id="KW-0472">Membrane</keyword>
<keyword evidence="6" id="KW-1015">Disulfide bond</keyword>
<dbReference type="PROSITE" id="PS00616">
    <property type="entry name" value="HIS_ACID_PHOSPHAT_1"/>
    <property type="match status" value="1"/>
</dbReference>
<evidence type="ECO:0000256" key="5">
    <source>
        <dbReference type="ARBA" id="ARBA00022801"/>
    </source>
</evidence>
<dbReference type="Proteomes" id="UP000887581">
    <property type="component" value="Unplaced"/>
</dbReference>
<name>A0A915PKU1_9BILA</name>
<dbReference type="EC" id="3.1.3.2" evidence="3"/>
<dbReference type="Pfam" id="PF00328">
    <property type="entry name" value="His_Phos_2"/>
    <property type="match status" value="2"/>
</dbReference>
<dbReference type="InterPro" id="IPR029033">
    <property type="entry name" value="His_PPase_superfam"/>
</dbReference>
<organism evidence="9 10">
    <name type="scientific">Setaria digitata</name>
    <dbReference type="NCBI Taxonomy" id="48799"/>
    <lineage>
        <taxon>Eukaryota</taxon>
        <taxon>Metazoa</taxon>
        <taxon>Ecdysozoa</taxon>
        <taxon>Nematoda</taxon>
        <taxon>Chromadorea</taxon>
        <taxon>Rhabditida</taxon>
        <taxon>Spirurina</taxon>
        <taxon>Spiruromorpha</taxon>
        <taxon>Filarioidea</taxon>
        <taxon>Setariidae</taxon>
        <taxon>Setaria</taxon>
    </lineage>
</organism>
<dbReference type="SUPFAM" id="SSF53254">
    <property type="entry name" value="Phosphoglycerate mutase-like"/>
    <property type="match status" value="1"/>
</dbReference>
<dbReference type="InterPro" id="IPR050645">
    <property type="entry name" value="Histidine_acid_phosphatase"/>
</dbReference>
<evidence type="ECO:0000256" key="7">
    <source>
        <dbReference type="ARBA" id="ARBA00023180"/>
    </source>
</evidence>
<reference evidence="10" key="1">
    <citation type="submission" date="2022-11" db="UniProtKB">
        <authorList>
            <consortium name="WormBaseParasite"/>
        </authorList>
    </citation>
    <scope>IDENTIFICATION</scope>
</reference>
<dbReference type="InterPro" id="IPR000560">
    <property type="entry name" value="His_Pase_clade-2"/>
</dbReference>
<evidence type="ECO:0000256" key="3">
    <source>
        <dbReference type="ARBA" id="ARBA00012646"/>
    </source>
</evidence>
<dbReference type="Gene3D" id="3.40.50.1240">
    <property type="entry name" value="Phosphoglycerate mutase-like"/>
    <property type="match status" value="2"/>
</dbReference>
<evidence type="ECO:0000313" key="10">
    <source>
        <dbReference type="WBParaSite" id="sdigi.contig23.g1930.t1"/>
    </source>
</evidence>
<dbReference type="GO" id="GO:0003993">
    <property type="term" value="F:acid phosphatase activity"/>
    <property type="evidence" value="ECO:0007669"/>
    <property type="project" value="UniProtKB-EC"/>
</dbReference>
<keyword evidence="8" id="KW-1133">Transmembrane helix</keyword>
<feature type="transmembrane region" description="Helical" evidence="8">
    <location>
        <begin position="411"/>
        <end position="429"/>
    </location>
</feature>
<dbReference type="CDD" id="cd07061">
    <property type="entry name" value="HP_HAP_like"/>
    <property type="match status" value="1"/>
</dbReference>
<accession>A0A915PKU1</accession>
<dbReference type="PANTHER" id="PTHR11567:SF211">
    <property type="entry name" value="PROSTATIC ACID PHOSPHATASE"/>
    <property type="match status" value="1"/>
</dbReference>